<keyword evidence="3" id="KW-0813">Transport</keyword>
<feature type="transmembrane region" description="Helical" evidence="8">
    <location>
        <begin position="188"/>
        <end position="210"/>
    </location>
</feature>
<name>A0ABU2B5E4_9CORY</name>
<evidence type="ECO:0000313" key="9">
    <source>
        <dbReference type="EMBL" id="MDR7353835.1"/>
    </source>
</evidence>
<keyword evidence="10" id="KW-1185">Reference proteome</keyword>
<evidence type="ECO:0000256" key="4">
    <source>
        <dbReference type="ARBA" id="ARBA00022475"/>
    </source>
</evidence>
<dbReference type="PANTHER" id="PTHR30472:SF24">
    <property type="entry name" value="FERRIC ENTEROBACTIN TRANSPORT SYSTEM PERMEASE PROTEIN FEPG"/>
    <property type="match status" value="1"/>
</dbReference>
<evidence type="ECO:0000256" key="1">
    <source>
        <dbReference type="ARBA" id="ARBA00004651"/>
    </source>
</evidence>
<feature type="transmembrane region" description="Helical" evidence="8">
    <location>
        <begin position="316"/>
        <end position="337"/>
    </location>
</feature>
<feature type="transmembrane region" description="Helical" evidence="8">
    <location>
        <begin position="279"/>
        <end position="304"/>
    </location>
</feature>
<sequence>MTKQHLSTASCASHTPVPAADEQAQVHPLLAHRFVTVLPGVRVQRRAAVVGLILIVACLGIGTSALLIGDYPMSAAEAVAHLFGVGSDPLGQFFVQQQRLPRVAAALCVGACLGVSGCIFQQLSANSLGSPDIIGFTTGSASGAVTTIILLGGSPWQIAIGAVVGGVITAVVVYALALNNRKISAVRLVLVGIGVASILQALNALLIVGAELSNAQTAAQWLAGSFNATTWSEAGVAVAVVVCVIPCALLLSRPLAVMTSGDDVAVGLGVRVERRRAELIGVGVLLTALSVAIAGPIAFVALAAPQLARRVAKVSGVGMGSAALMGAALVVASDVIAQRALAPVQLPVGVVTGLLGGIYLVWLLRKQRKES</sequence>
<dbReference type="EMBL" id="JAVDYF010000001">
    <property type="protein sequence ID" value="MDR7353835.1"/>
    <property type="molecule type" value="Genomic_DNA"/>
</dbReference>
<accession>A0ABU2B5E4</accession>
<dbReference type="CDD" id="cd06550">
    <property type="entry name" value="TM_ABC_iron-siderophores_like"/>
    <property type="match status" value="1"/>
</dbReference>
<reference evidence="9 10" key="1">
    <citation type="submission" date="2023-07" db="EMBL/GenBank/DDBJ databases">
        <title>Sequencing the genomes of 1000 actinobacteria strains.</title>
        <authorList>
            <person name="Klenk H.-P."/>
        </authorList>
    </citation>
    <scope>NUCLEOTIDE SEQUENCE [LARGE SCALE GENOMIC DNA]</scope>
    <source>
        <strain evidence="9 10">DSM 44508</strain>
    </source>
</reference>
<dbReference type="InterPro" id="IPR037294">
    <property type="entry name" value="ABC_BtuC-like"/>
</dbReference>
<dbReference type="SUPFAM" id="SSF81345">
    <property type="entry name" value="ABC transporter involved in vitamin B12 uptake, BtuC"/>
    <property type="match status" value="1"/>
</dbReference>
<dbReference type="PANTHER" id="PTHR30472">
    <property type="entry name" value="FERRIC ENTEROBACTIN TRANSPORT SYSTEM PERMEASE PROTEIN"/>
    <property type="match status" value="1"/>
</dbReference>
<keyword evidence="4" id="KW-1003">Cell membrane</keyword>
<proteinExistence type="inferred from homology"/>
<feature type="transmembrane region" description="Helical" evidence="8">
    <location>
        <begin position="103"/>
        <end position="121"/>
    </location>
</feature>
<evidence type="ECO:0000256" key="3">
    <source>
        <dbReference type="ARBA" id="ARBA00022448"/>
    </source>
</evidence>
<evidence type="ECO:0000256" key="7">
    <source>
        <dbReference type="ARBA" id="ARBA00023136"/>
    </source>
</evidence>
<evidence type="ECO:0000256" key="6">
    <source>
        <dbReference type="ARBA" id="ARBA00022989"/>
    </source>
</evidence>
<evidence type="ECO:0000313" key="10">
    <source>
        <dbReference type="Proteomes" id="UP001183619"/>
    </source>
</evidence>
<dbReference type="Gene3D" id="1.10.3470.10">
    <property type="entry name" value="ABC transporter involved in vitamin B12 uptake, BtuC"/>
    <property type="match status" value="1"/>
</dbReference>
<gene>
    <name evidence="9" type="ORF">J2S37_000373</name>
</gene>
<feature type="transmembrane region" description="Helical" evidence="8">
    <location>
        <begin position="47"/>
        <end position="68"/>
    </location>
</feature>
<evidence type="ECO:0000256" key="2">
    <source>
        <dbReference type="ARBA" id="ARBA00007935"/>
    </source>
</evidence>
<keyword evidence="5 8" id="KW-0812">Transmembrane</keyword>
<dbReference type="RefSeq" id="WP_277104460.1">
    <property type="nucleotide sequence ID" value="NZ_BAAAJS010000025.1"/>
</dbReference>
<evidence type="ECO:0000256" key="8">
    <source>
        <dbReference type="SAM" id="Phobius"/>
    </source>
</evidence>
<feature type="transmembrane region" description="Helical" evidence="8">
    <location>
        <begin position="230"/>
        <end position="251"/>
    </location>
</feature>
<dbReference type="Proteomes" id="UP001183619">
    <property type="component" value="Unassembled WGS sequence"/>
</dbReference>
<keyword evidence="7 8" id="KW-0472">Membrane</keyword>
<dbReference type="InterPro" id="IPR000522">
    <property type="entry name" value="ABC_transptr_permease_BtuC"/>
</dbReference>
<feature type="transmembrane region" description="Helical" evidence="8">
    <location>
        <begin position="133"/>
        <end position="152"/>
    </location>
</feature>
<evidence type="ECO:0000256" key="5">
    <source>
        <dbReference type="ARBA" id="ARBA00022692"/>
    </source>
</evidence>
<comment type="similarity">
    <text evidence="2">Belongs to the binding-protein-dependent transport system permease family. FecCD subfamily.</text>
</comment>
<comment type="caution">
    <text evidence="9">The sequence shown here is derived from an EMBL/GenBank/DDBJ whole genome shotgun (WGS) entry which is preliminary data.</text>
</comment>
<comment type="subcellular location">
    <subcellularLocation>
        <location evidence="1">Cell membrane</location>
        <topology evidence="1">Multi-pass membrane protein</topology>
    </subcellularLocation>
</comment>
<dbReference type="Pfam" id="PF01032">
    <property type="entry name" value="FecCD"/>
    <property type="match status" value="1"/>
</dbReference>
<protein>
    <submittedName>
        <fullName evidence="9">Iron complex transport system permease protein</fullName>
    </submittedName>
</protein>
<organism evidence="9 10">
    <name type="scientific">Corynebacterium felinum</name>
    <dbReference type="NCBI Taxonomy" id="131318"/>
    <lineage>
        <taxon>Bacteria</taxon>
        <taxon>Bacillati</taxon>
        <taxon>Actinomycetota</taxon>
        <taxon>Actinomycetes</taxon>
        <taxon>Mycobacteriales</taxon>
        <taxon>Corynebacteriaceae</taxon>
        <taxon>Corynebacterium</taxon>
    </lineage>
</organism>
<feature type="transmembrane region" description="Helical" evidence="8">
    <location>
        <begin position="344"/>
        <end position="364"/>
    </location>
</feature>
<feature type="transmembrane region" description="Helical" evidence="8">
    <location>
        <begin position="158"/>
        <end position="176"/>
    </location>
</feature>
<keyword evidence="6 8" id="KW-1133">Transmembrane helix</keyword>